<dbReference type="Proteomes" id="UP001139031">
    <property type="component" value="Unassembled WGS sequence"/>
</dbReference>
<accession>A0ABS7U044</accession>
<feature type="compositionally biased region" description="Acidic residues" evidence="1">
    <location>
        <begin position="70"/>
        <end position="81"/>
    </location>
</feature>
<name>A0ABS7U044_9BACT</name>
<gene>
    <name evidence="2" type="ORF">K7C98_31800</name>
</gene>
<feature type="region of interest" description="Disordered" evidence="1">
    <location>
        <begin position="28"/>
        <end position="102"/>
    </location>
</feature>
<feature type="compositionally biased region" description="Low complexity" evidence="1">
    <location>
        <begin position="82"/>
        <end position="91"/>
    </location>
</feature>
<dbReference type="PANTHER" id="PTHR39431">
    <property type="entry name" value="FRPA/C-RELATED PROTEIN"/>
    <property type="match status" value="1"/>
</dbReference>
<proteinExistence type="predicted"/>
<dbReference type="PANTHER" id="PTHR39431:SF1">
    <property type="entry name" value="FRPA_C-RELATED PROTEIN"/>
    <property type="match status" value="1"/>
</dbReference>
<dbReference type="EMBL" id="JAIRAU010000044">
    <property type="protein sequence ID" value="MBZ5713838.1"/>
    <property type="molecule type" value="Genomic_DNA"/>
</dbReference>
<protein>
    <submittedName>
        <fullName evidence="2">Uncharacterized protein</fullName>
    </submittedName>
</protein>
<keyword evidence="3" id="KW-1185">Reference proteome</keyword>
<evidence type="ECO:0000313" key="2">
    <source>
        <dbReference type="EMBL" id="MBZ5713838.1"/>
    </source>
</evidence>
<dbReference type="RefSeq" id="WP_224195572.1">
    <property type="nucleotide sequence ID" value="NZ_JAIRAU010000044.1"/>
</dbReference>
<comment type="caution">
    <text evidence="2">The sequence shown here is derived from an EMBL/GenBank/DDBJ whole genome shotgun (WGS) entry which is preliminary data.</text>
</comment>
<sequence length="382" mass="40297">MHSAPGMTRSASTTRLLLTLAPLLGLAPACDKSEPEPAGTDTVADAKGDSEGDADPASPTSTSTSTTTTEGDDSEGDDPAEDPGTSSTTDPDPLPDDECGGFLVDMTSDEILAAWTASQSYSRSEQLAWCEGENSMPCTTEGGEAGTSLCVVSWGQEEWTTCAVEHACTPDDVFDQGECGGTHCAILEGVLTVEEWWSEDPCCGTDDPCCWTPLVVSFDGEPIRFEAAGAAAFDISGQGACLSTDWPTQPWLAIDRDGDGIIGSGRELFGSGTIMTTGVRASHGFEALGEFDVDRDGKITAADPIFHELVLWSDHDSDRRGALGELVPVAQAELIAIDLGFGRRHDCDERGNCGVERSAFEFRDELGAVRSGEIVDVHLPCQ</sequence>
<reference evidence="2" key="1">
    <citation type="submission" date="2021-08" db="EMBL/GenBank/DDBJ databases">
        <authorList>
            <person name="Stevens D.C."/>
        </authorList>
    </citation>
    <scope>NUCLEOTIDE SEQUENCE</scope>
    <source>
        <strain evidence="2">DSM 53165</strain>
    </source>
</reference>
<feature type="compositionally biased region" description="Low complexity" evidence="1">
    <location>
        <begin position="55"/>
        <end position="69"/>
    </location>
</feature>
<evidence type="ECO:0000313" key="3">
    <source>
        <dbReference type="Proteomes" id="UP001139031"/>
    </source>
</evidence>
<organism evidence="2 3">
    <name type="scientific">Nannocystis pusilla</name>
    <dbReference type="NCBI Taxonomy" id="889268"/>
    <lineage>
        <taxon>Bacteria</taxon>
        <taxon>Pseudomonadati</taxon>
        <taxon>Myxococcota</taxon>
        <taxon>Polyangia</taxon>
        <taxon>Nannocystales</taxon>
        <taxon>Nannocystaceae</taxon>
        <taxon>Nannocystis</taxon>
    </lineage>
</organism>
<evidence type="ECO:0000256" key="1">
    <source>
        <dbReference type="SAM" id="MobiDB-lite"/>
    </source>
</evidence>